<sequence>MQVWRQCDLHVQPDKYTLFMYVHEFPGIGDTLTVYARTPQCRLYTEQVPGLQVCLIYREN</sequence>
<protein>
    <submittedName>
        <fullName evidence="2">Alpha-galactosidase</fullName>
    </submittedName>
</protein>
<evidence type="ECO:0000313" key="2">
    <source>
        <dbReference type="WBParaSite" id="ALUE_0000195501-mRNA-1"/>
    </source>
</evidence>
<dbReference type="Proteomes" id="UP000036681">
    <property type="component" value="Unplaced"/>
</dbReference>
<dbReference type="WBParaSite" id="ALUE_0000195501-mRNA-1">
    <property type="protein sequence ID" value="ALUE_0000195501-mRNA-1"/>
    <property type="gene ID" value="ALUE_0000195501"/>
</dbReference>
<accession>A0A0M3HKB0</accession>
<name>A0A0M3HKB0_ASCLU</name>
<dbReference type="AlphaFoldDB" id="A0A0M3HKB0"/>
<evidence type="ECO:0000313" key="1">
    <source>
        <dbReference type="Proteomes" id="UP000036681"/>
    </source>
</evidence>
<proteinExistence type="predicted"/>
<keyword evidence="1" id="KW-1185">Reference proteome</keyword>
<reference evidence="2" key="1">
    <citation type="submission" date="2017-02" db="UniProtKB">
        <authorList>
            <consortium name="WormBaseParasite"/>
        </authorList>
    </citation>
    <scope>IDENTIFICATION</scope>
</reference>
<organism evidence="1 2">
    <name type="scientific">Ascaris lumbricoides</name>
    <name type="common">Giant roundworm</name>
    <dbReference type="NCBI Taxonomy" id="6252"/>
    <lineage>
        <taxon>Eukaryota</taxon>
        <taxon>Metazoa</taxon>
        <taxon>Ecdysozoa</taxon>
        <taxon>Nematoda</taxon>
        <taxon>Chromadorea</taxon>
        <taxon>Rhabditida</taxon>
        <taxon>Spirurina</taxon>
        <taxon>Ascaridomorpha</taxon>
        <taxon>Ascaridoidea</taxon>
        <taxon>Ascarididae</taxon>
        <taxon>Ascaris</taxon>
    </lineage>
</organism>